<dbReference type="InterPro" id="IPR050407">
    <property type="entry name" value="Geranylgeranyl_reductase"/>
</dbReference>
<sequence>MAAGGHRGRASPRRRRDPPGLPVPPLRREAAVTPEIAVIGGGPAGSIAACALARAGRRVVLLEREREPRHKICGEFVSIEAQGALAQVGIDPAALGGAPIDMVRLVHGESAAESPLPFRAYGFTRRRLDEALLDAARAHGAEVIRGASVRRLHAADDGFRIEAEGSEDLSAGTVFLATGKHDLRGFKRDTAGTRDSLVGFKTYFRLPPGERRALAGAIEVILFAGGYAGLQLVEEGIANLCLLVEADRFEALGRSWDALFAHLLATCPHLDRRLGDAEPVLDKPLAIARVPYGFLHRPAGDEPHGLFRLGDQAAVIPSFSGDGMAIAMHSGRLAARTYLEQGRAASLFHARLRRDVGPQVRLAGALYAASRSGLGRRALVAACRLWPGGLRVAAERTRVPVHARLA</sequence>
<dbReference type="Proteomes" id="UP000323142">
    <property type="component" value="Unassembled WGS sequence"/>
</dbReference>
<gene>
    <name evidence="3" type="ORF">F0L46_12055</name>
</gene>
<dbReference type="PRINTS" id="PR00411">
    <property type="entry name" value="PNDRDTASEI"/>
</dbReference>
<dbReference type="InterPro" id="IPR002938">
    <property type="entry name" value="FAD-bd"/>
</dbReference>
<evidence type="ECO:0000313" key="4">
    <source>
        <dbReference type="Proteomes" id="UP000323142"/>
    </source>
</evidence>
<proteinExistence type="predicted"/>
<protein>
    <submittedName>
        <fullName evidence="3">NAD(P)/FAD-dependent oxidoreductase</fullName>
    </submittedName>
</protein>
<dbReference type="Pfam" id="PF01494">
    <property type="entry name" value="FAD_binding_3"/>
    <property type="match status" value="1"/>
</dbReference>
<dbReference type="PANTHER" id="PTHR42685:SF22">
    <property type="entry name" value="CONDITIONED MEDIUM FACTOR RECEPTOR 1"/>
    <property type="match status" value="1"/>
</dbReference>
<dbReference type="Gene3D" id="3.50.50.60">
    <property type="entry name" value="FAD/NAD(P)-binding domain"/>
    <property type="match status" value="1"/>
</dbReference>
<accession>A0A5B2VFB9</accession>
<evidence type="ECO:0000256" key="1">
    <source>
        <dbReference type="SAM" id="MobiDB-lite"/>
    </source>
</evidence>
<reference evidence="3 4" key="1">
    <citation type="submission" date="2019-09" db="EMBL/GenBank/DDBJ databases">
        <title>Salinarimonas rosea gen. nov., sp. nov., a new member of the a-2 subgroup of the Proteobacteria.</title>
        <authorList>
            <person name="Liu J."/>
        </authorList>
    </citation>
    <scope>NUCLEOTIDE SEQUENCE [LARGE SCALE GENOMIC DNA]</scope>
    <source>
        <strain evidence="3 4">BN140002</strain>
    </source>
</reference>
<dbReference type="AlphaFoldDB" id="A0A5B2VFB9"/>
<reference evidence="3 4" key="2">
    <citation type="submission" date="2019-09" db="EMBL/GenBank/DDBJ databases">
        <authorList>
            <person name="Jin C."/>
        </authorList>
    </citation>
    <scope>NUCLEOTIDE SEQUENCE [LARGE SCALE GENOMIC DNA]</scope>
    <source>
        <strain evidence="3 4">BN140002</strain>
    </source>
</reference>
<name>A0A5B2VFB9_9HYPH</name>
<dbReference type="EMBL" id="VUOA01000021">
    <property type="protein sequence ID" value="KAA2236999.1"/>
    <property type="molecule type" value="Genomic_DNA"/>
</dbReference>
<evidence type="ECO:0000313" key="3">
    <source>
        <dbReference type="EMBL" id="KAA2236999.1"/>
    </source>
</evidence>
<feature type="region of interest" description="Disordered" evidence="1">
    <location>
        <begin position="1"/>
        <end position="27"/>
    </location>
</feature>
<keyword evidence="4" id="KW-1185">Reference proteome</keyword>
<dbReference type="GO" id="GO:0071949">
    <property type="term" value="F:FAD binding"/>
    <property type="evidence" value="ECO:0007669"/>
    <property type="project" value="InterPro"/>
</dbReference>
<dbReference type="PANTHER" id="PTHR42685">
    <property type="entry name" value="GERANYLGERANYL DIPHOSPHATE REDUCTASE"/>
    <property type="match status" value="1"/>
</dbReference>
<comment type="caution">
    <text evidence="3">The sequence shown here is derived from an EMBL/GenBank/DDBJ whole genome shotgun (WGS) entry which is preliminary data.</text>
</comment>
<dbReference type="InterPro" id="IPR036188">
    <property type="entry name" value="FAD/NAD-bd_sf"/>
</dbReference>
<feature type="compositionally biased region" description="Basic residues" evidence="1">
    <location>
        <begin position="1"/>
        <end position="16"/>
    </location>
</feature>
<dbReference type="PRINTS" id="PR00368">
    <property type="entry name" value="FADPNR"/>
</dbReference>
<feature type="domain" description="FAD-binding" evidence="2">
    <location>
        <begin position="35"/>
        <end position="163"/>
    </location>
</feature>
<evidence type="ECO:0000259" key="2">
    <source>
        <dbReference type="Pfam" id="PF01494"/>
    </source>
</evidence>
<dbReference type="OrthoDB" id="5652862at2"/>
<dbReference type="SUPFAM" id="SSF51905">
    <property type="entry name" value="FAD/NAD(P)-binding domain"/>
    <property type="match status" value="1"/>
</dbReference>
<organism evidence="3 4">
    <name type="scientific">Salinarimonas soli</name>
    <dbReference type="NCBI Taxonomy" id="1638099"/>
    <lineage>
        <taxon>Bacteria</taxon>
        <taxon>Pseudomonadati</taxon>
        <taxon>Pseudomonadota</taxon>
        <taxon>Alphaproteobacteria</taxon>
        <taxon>Hyphomicrobiales</taxon>
        <taxon>Salinarimonadaceae</taxon>
        <taxon>Salinarimonas</taxon>
    </lineage>
</organism>